<dbReference type="SUPFAM" id="SSF51206">
    <property type="entry name" value="cAMP-binding domain-like"/>
    <property type="match status" value="1"/>
</dbReference>
<evidence type="ECO:0000256" key="2">
    <source>
        <dbReference type="ARBA" id="ARBA00023125"/>
    </source>
</evidence>
<keyword evidence="3" id="KW-0804">Transcription</keyword>
<organism evidence="5 6">
    <name type="scientific">Sediminicurvatus halobius</name>
    <dbReference type="NCBI Taxonomy" id="2182432"/>
    <lineage>
        <taxon>Bacteria</taxon>
        <taxon>Pseudomonadati</taxon>
        <taxon>Pseudomonadota</taxon>
        <taxon>Gammaproteobacteria</taxon>
        <taxon>Chromatiales</taxon>
        <taxon>Ectothiorhodospiraceae</taxon>
        <taxon>Sediminicurvatus</taxon>
    </lineage>
</organism>
<comment type="caution">
    <text evidence="5">The sequence shown here is derived from an EMBL/GenBank/DDBJ whole genome shotgun (WGS) entry which is preliminary data.</text>
</comment>
<dbReference type="Pfam" id="PF13545">
    <property type="entry name" value="HTH_Crp_2"/>
    <property type="match status" value="1"/>
</dbReference>
<evidence type="ECO:0000313" key="5">
    <source>
        <dbReference type="EMBL" id="PWG62357.1"/>
    </source>
</evidence>
<gene>
    <name evidence="5" type="ORF">DEM34_12860</name>
</gene>
<accession>A0A2U2MZX9</accession>
<dbReference type="OrthoDB" id="9788263at2"/>
<dbReference type="InterPro" id="IPR018490">
    <property type="entry name" value="cNMP-bd_dom_sf"/>
</dbReference>
<dbReference type="AlphaFoldDB" id="A0A2U2MZX9"/>
<dbReference type="InterPro" id="IPR036390">
    <property type="entry name" value="WH_DNA-bd_sf"/>
</dbReference>
<keyword evidence="1" id="KW-0805">Transcription regulation</keyword>
<dbReference type="EMBL" id="QFFI01000020">
    <property type="protein sequence ID" value="PWG62357.1"/>
    <property type="molecule type" value="Genomic_DNA"/>
</dbReference>
<dbReference type="InterPro" id="IPR036388">
    <property type="entry name" value="WH-like_DNA-bd_sf"/>
</dbReference>
<reference evidence="5 6" key="1">
    <citation type="submission" date="2018-05" db="EMBL/GenBank/DDBJ databases">
        <title>Spiribacter halobius sp. nov., a moderately halophilic bacterium isolated from marine solar saltern.</title>
        <authorList>
            <person name="Zheng W.-S."/>
            <person name="Lu D.-C."/>
            <person name="Du Z.-J."/>
        </authorList>
    </citation>
    <scope>NUCLEOTIDE SEQUENCE [LARGE SCALE GENOMIC DNA]</scope>
    <source>
        <strain evidence="5 6">E85</strain>
    </source>
</reference>
<dbReference type="InterPro" id="IPR014710">
    <property type="entry name" value="RmlC-like_jellyroll"/>
</dbReference>
<proteinExistence type="predicted"/>
<dbReference type="SUPFAM" id="SSF46785">
    <property type="entry name" value="Winged helix' DNA-binding domain"/>
    <property type="match status" value="1"/>
</dbReference>
<dbReference type="Proteomes" id="UP000245474">
    <property type="component" value="Unassembled WGS sequence"/>
</dbReference>
<dbReference type="Gene3D" id="2.60.120.10">
    <property type="entry name" value="Jelly Rolls"/>
    <property type="match status" value="1"/>
</dbReference>
<dbReference type="GO" id="GO:0003677">
    <property type="term" value="F:DNA binding"/>
    <property type="evidence" value="ECO:0007669"/>
    <property type="project" value="UniProtKB-KW"/>
</dbReference>
<sequence>MTQPRTAPSIASRGGAANIPCEECGLYKLCFAPRLRLAATGGLKRLSLPAGATLPGMPGPTACAVRSGALEHQWVMPEGEVDVTGYRLPGEALSLAEGPGAASWVALQPSHLCMLPRGEVARLLAGERRTALALMRLLLQDSEGVLAGLQRARHGSALQRMASVLLDLRRRLRTGSHLVLPMSRRSLAAHMDMTLATASRALSTLETRGILRRRGRRVEIRDPDALAHVAERPAES</sequence>
<dbReference type="RefSeq" id="WP_109679223.1">
    <property type="nucleotide sequence ID" value="NZ_CP086615.1"/>
</dbReference>
<dbReference type="PROSITE" id="PS51063">
    <property type="entry name" value="HTH_CRP_2"/>
    <property type="match status" value="1"/>
</dbReference>
<dbReference type="SMART" id="SM00419">
    <property type="entry name" value="HTH_CRP"/>
    <property type="match status" value="1"/>
</dbReference>
<protein>
    <recommendedName>
        <fullName evidence="4">HTH crp-type domain-containing protein</fullName>
    </recommendedName>
</protein>
<evidence type="ECO:0000259" key="4">
    <source>
        <dbReference type="PROSITE" id="PS51063"/>
    </source>
</evidence>
<keyword evidence="6" id="KW-1185">Reference proteome</keyword>
<evidence type="ECO:0000256" key="1">
    <source>
        <dbReference type="ARBA" id="ARBA00023015"/>
    </source>
</evidence>
<dbReference type="InterPro" id="IPR012318">
    <property type="entry name" value="HTH_CRP"/>
</dbReference>
<name>A0A2U2MZX9_9GAMM</name>
<keyword evidence="2" id="KW-0238">DNA-binding</keyword>
<evidence type="ECO:0000313" key="6">
    <source>
        <dbReference type="Proteomes" id="UP000245474"/>
    </source>
</evidence>
<dbReference type="GO" id="GO:0006355">
    <property type="term" value="P:regulation of DNA-templated transcription"/>
    <property type="evidence" value="ECO:0007669"/>
    <property type="project" value="InterPro"/>
</dbReference>
<evidence type="ECO:0000256" key="3">
    <source>
        <dbReference type="ARBA" id="ARBA00023163"/>
    </source>
</evidence>
<feature type="domain" description="HTH crp-type" evidence="4">
    <location>
        <begin position="155"/>
        <end position="224"/>
    </location>
</feature>
<dbReference type="Gene3D" id="1.10.10.10">
    <property type="entry name" value="Winged helix-like DNA-binding domain superfamily/Winged helix DNA-binding domain"/>
    <property type="match status" value="1"/>
</dbReference>